<evidence type="ECO:0000256" key="8">
    <source>
        <dbReference type="SAM" id="Coils"/>
    </source>
</evidence>
<keyword evidence="5 8" id="KW-0175">Coiled coil</keyword>
<evidence type="ECO:0000256" key="9">
    <source>
        <dbReference type="SAM" id="MobiDB-lite"/>
    </source>
</evidence>
<dbReference type="Gene3D" id="1.20.5.340">
    <property type="match status" value="1"/>
</dbReference>
<comment type="subcellular location">
    <subcellularLocation>
        <location evidence="2">Membrane</location>
    </subcellularLocation>
    <subcellularLocation>
        <location evidence="1">Mitochondrion</location>
    </subcellularLocation>
</comment>
<evidence type="ECO:0000256" key="2">
    <source>
        <dbReference type="ARBA" id="ARBA00004370"/>
    </source>
</evidence>
<keyword evidence="6" id="KW-0496">Mitochondrion</keyword>
<dbReference type="OMA" id="DVEEIKW"/>
<evidence type="ECO:0008006" key="12">
    <source>
        <dbReference type="Google" id="ProtNLM"/>
    </source>
</evidence>
<evidence type="ECO:0000256" key="6">
    <source>
        <dbReference type="ARBA" id="ARBA00023128"/>
    </source>
</evidence>
<dbReference type="GeneID" id="27686021"/>
<name>A0A0L0HLJ4_SPIPD</name>
<dbReference type="OrthoDB" id="889336at2759"/>
<dbReference type="Proteomes" id="UP000053201">
    <property type="component" value="Unassembled WGS sequence"/>
</dbReference>
<dbReference type="eggNOG" id="KOG3156">
    <property type="taxonomic scope" value="Eukaryota"/>
</dbReference>
<dbReference type="PANTHER" id="PTHR14360">
    <property type="entry name" value="PROTEIN FMP32, MITOCHONDRIAL"/>
    <property type="match status" value="1"/>
</dbReference>
<keyword evidence="4" id="KW-1133">Transmembrane helix</keyword>
<accession>A0A0L0HLJ4</accession>
<evidence type="ECO:0000256" key="1">
    <source>
        <dbReference type="ARBA" id="ARBA00004173"/>
    </source>
</evidence>
<protein>
    <recommendedName>
        <fullName evidence="12">DUF1640 domain-containing protein</fullName>
    </recommendedName>
</protein>
<proteinExistence type="predicted"/>
<dbReference type="STRING" id="645134.A0A0L0HLJ4"/>
<evidence type="ECO:0000313" key="10">
    <source>
        <dbReference type="EMBL" id="KND01928.1"/>
    </source>
</evidence>
<keyword evidence="3" id="KW-0812">Transmembrane</keyword>
<feature type="region of interest" description="Disordered" evidence="9">
    <location>
        <begin position="43"/>
        <end position="85"/>
    </location>
</feature>
<feature type="compositionally biased region" description="Low complexity" evidence="9">
    <location>
        <begin position="69"/>
        <end position="84"/>
    </location>
</feature>
<evidence type="ECO:0000256" key="5">
    <source>
        <dbReference type="ARBA" id="ARBA00023054"/>
    </source>
</evidence>
<dbReference type="Pfam" id="PF07798">
    <property type="entry name" value="CCDC90-like"/>
    <property type="match status" value="1"/>
</dbReference>
<gene>
    <name evidence="10" type="ORF">SPPG_02435</name>
</gene>
<evidence type="ECO:0000256" key="3">
    <source>
        <dbReference type="ARBA" id="ARBA00022692"/>
    </source>
</evidence>
<dbReference type="InParanoid" id="A0A0L0HLJ4"/>
<feature type="coiled-coil region" evidence="8">
    <location>
        <begin position="146"/>
        <end position="235"/>
    </location>
</feature>
<dbReference type="GO" id="GO:0016020">
    <property type="term" value="C:membrane"/>
    <property type="evidence" value="ECO:0007669"/>
    <property type="project" value="UniProtKB-SubCell"/>
</dbReference>
<reference evidence="10 11" key="1">
    <citation type="submission" date="2009-08" db="EMBL/GenBank/DDBJ databases">
        <title>The Genome Sequence of Spizellomyces punctatus strain DAOM BR117.</title>
        <authorList>
            <consortium name="The Broad Institute Genome Sequencing Platform"/>
            <person name="Russ C."/>
            <person name="Cuomo C."/>
            <person name="Shea T."/>
            <person name="Young S.K."/>
            <person name="Zeng Q."/>
            <person name="Koehrsen M."/>
            <person name="Haas B."/>
            <person name="Borodovsky M."/>
            <person name="Guigo R."/>
            <person name="Alvarado L."/>
            <person name="Berlin A."/>
            <person name="Bochicchio J."/>
            <person name="Borenstein D."/>
            <person name="Chapman S."/>
            <person name="Chen Z."/>
            <person name="Engels R."/>
            <person name="Freedman E."/>
            <person name="Gellesch M."/>
            <person name="Goldberg J."/>
            <person name="Griggs A."/>
            <person name="Gujja S."/>
            <person name="Heiman D."/>
            <person name="Hepburn T."/>
            <person name="Howarth C."/>
            <person name="Jen D."/>
            <person name="Larson L."/>
            <person name="Lewis B."/>
            <person name="Mehta T."/>
            <person name="Park D."/>
            <person name="Pearson M."/>
            <person name="Roberts A."/>
            <person name="Saif S."/>
            <person name="Shenoy N."/>
            <person name="Sisk P."/>
            <person name="Stolte C."/>
            <person name="Sykes S."/>
            <person name="Thomson T."/>
            <person name="Walk T."/>
            <person name="White J."/>
            <person name="Yandava C."/>
            <person name="Burger G."/>
            <person name="Gray M.W."/>
            <person name="Holland P.W.H."/>
            <person name="King N."/>
            <person name="Lang F.B.F."/>
            <person name="Roger A.J."/>
            <person name="Ruiz-Trillo I."/>
            <person name="Lander E."/>
            <person name="Nusbaum C."/>
        </authorList>
    </citation>
    <scope>NUCLEOTIDE SEQUENCE [LARGE SCALE GENOMIC DNA]</scope>
    <source>
        <strain evidence="10 11">DAOM BR117</strain>
    </source>
</reference>
<dbReference type="EMBL" id="KQ257453">
    <property type="protein sequence ID" value="KND01928.1"/>
    <property type="molecule type" value="Genomic_DNA"/>
</dbReference>
<dbReference type="GO" id="GO:0005739">
    <property type="term" value="C:mitochondrion"/>
    <property type="evidence" value="ECO:0007669"/>
    <property type="project" value="UniProtKB-SubCell"/>
</dbReference>
<evidence type="ECO:0000256" key="4">
    <source>
        <dbReference type="ARBA" id="ARBA00022989"/>
    </source>
</evidence>
<sequence length="284" mass="31386">MHVRMNIIGPCARRGLGAVSRSCPRSGRPTLSQSLVLSIRLNSTPPSDNALPASEVPSPPKSFGNRTAESTLESSLPPLSSPSTHVDPISASLSMLGGNTTFNTARYAQMLQAEGFTAAQSDAVLALVTEAVSESMENVARSMVTKSEQTAELTDAESDFTQLRSEIHTLEKRDFAILRAELERILQEVDRMKSSMREEVSRVHGGVRLDINLEKARIQDEAGQLRDMVVKAEERIDKEMESLTNRMVQIREGTKASLKQFMGIAFTAFLVYKLISYQQQQKNR</sequence>
<dbReference type="PANTHER" id="PTHR14360:SF1">
    <property type="entry name" value="PROTEIN FMP32, MITOCHONDRIAL"/>
    <property type="match status" value="1"/>
</dbReference>
<dbReference type="InterPro" id="IPR024461">
    <property type="entry name" value="CCDC90-like"/>
</dbReference>
<dbReference type="VEuPathDB" id="FungiDB:SPPG_02435"/>
<evidence type="ECO:0000313" key="11">
    <source>
        <dbReference type="Proteomes" id="UP000053201"/>
    </source>
</evidence>
<dbReference type="AlphaFoldDB" id="A0A0L0HLJ4"/>
<keyword evidence="7" id="KW-0472">Membrane</keyword>
<evidence type="ECO:0000256" key="7">
    <source>
        <dbReference type="ARBA" id="ARBA00023136"/>
    </source>
</evidence>
<organism evidence="10 11">
    <name type="scientific">Spizellomyces punctatus (strain DAOM BR117)</name>
    <dbReference type="NCBI Taxonomy" id="645134"/>
    <lineage>
        <taxon>Eukaryota</taxon>
        <taxon>Fungi</taxon>
        <taxon>Fungi incertae sedis</taxon>
        <taxon>Chytridiomycota</taxon>
        <taxon>Chytridiomycota incertae sedis</taxon>
        <taxon>Chytridiomycetes</taxon>
        <taxon>Spizellomycetales</taxon>
        <taxon>Spizellomycetaceae</taxon>
        <taxon>Spizellomyces</taxon>
    </lineage>
</organism>
<keyword evidence="11" id="KW-1185">Reference proteome</keyword>
<dbReference type="RefSeq" id="XP_016609967.1">
    <property type="nucleotide sequence ID" value="XM_016750725.1"/>
</dbReference>